<keyword evidence="3" id="KW-1185">Reference proteome</keyword>
<name>A0ABW3LHU1_9BACI</name>
<feature type="compositionally biased region" description="Basic and acidic residues" evidence="1">
    <location>
        <begin position="64"/>
        <end position="73"/>
    </location>
</feature>
<dbReference type="Proteomes" id="UP001597040">
    <property type="component" value="Unassembled WGS sequence"/>
</dbReference>
<organism evidence="2 3">
    <name type="scientific">Virgibacillus byunsanensis</name>
    <dbReference type="NCBI Taxonomy" id="570945"/>
    <lineage>
        <taxon>Bacteria</taxon>
        <taxon>Bacillati</taxon>
        <taxon>Bacillota</taxon>
        <taxon>Bacilli</taxon>
        <taxon>Bacillales</taxon>
        <taxon>Bacillaceae</taxon>
        <taxon>Virgibacillus</taxon>
    </lineage>
</organism>
<dbReference type="EMBL" id="JBHTKJ010000012">
    <property type="protein sequence ID" value="MFD1037958.1"/>
    <property type="molecule type" value="Genomic_DNA"/>
</dbReference>
<dbReference type="InterPro" id="IPR046118">
    <property type="entry name" value="DUF6115"/>
</dbReference>
<dbReference type="Pfam" id="PF19610">
    <property type="entry name" value="DUF6115"/>
    <property type="match status" value="1"/>
</dbReference>
<accession>A0ABW3LHU1</accession>
<sequence>MISLLLFLSFLLHIVALLAILKLFQHIQTLKKTDPGDIMSLLETYVLEIKEENRVLQEELLSENSRHEKEKQPAKVPVQPQMTENTKTINDKPVETSILQEENVQDNYEMSVPAKVLQLHGQGLSIDEIAQKLNCGKTETELIIKIHANNK</sequence>
<dbReference type="RefSeq" id="WP_390360491.1">
    <property type="nucleotide sequence ID" value="NZ_JBHTKJ010000012.1"/>
</dbReference>
<reference evidence="3" key="1">
    <citation type="journal article" date="2019" name="Int. J. Syst. Evol. Microbiol.">
        <title>The Global Catalogue of Microorganisms (GCM) 10K type strain sequencing project: providing services to taxonomists for standard genome sequencing and annotation.</title>
        <authorList>
            <consortium name="The Broad Institute Genomics Platform"/>
            <consortium name="The Broad Institute Genome Sequencing Center for Infectious Disease"/>
            <person name="Wu L."/>
            <person name="Ma J."/>
        </authorList>
    </citation>
    <scope>NUCLEOTIDE SEQUENCE [LARGE SCALE GENOMIC DNA]</scope>
    <source>
        <strain evidence="3">CCUG 56754</strain>
    </source>
</reference>
<evidence type="ECO:0000313" key="2">
    <source>
        <dbReference type="EMBL" id="MFD1037958.1"/>
    </source>
</evidence>
<feature type="region of interest" description="Disordered" evidence="1">
    <location>
        <begin position="62"/>
        <end position="91"/>
    </location>
</feature>
<evidence type="ECO:0000313" key="3">
    <source>
        <dbReference type="Proteomes" id="UP001597040"/>
    </source>
</evidence>
<proteinExistence type="predicted"/>
<evidence type="ECO:0000256" key="1">
    <source>
        <dbReference type="SAM" id="MobiDB-lite"/>
    </source>
</evidence>
<gene>
    <name evidence="2" type="ORF">ACFQ3N_05995</name>
</gene>
<comment type="caution">
    <text evidence="2">The sequence shown here is derived from an EMBL/GenBank/DDBJ whole genome shotgun (WGS) entry which is preliminary data.</text>
</comment>
<protein>
    <submittedName>
        <fullName evidence="2">DUF6115 domain-containing protein</fullName>
    </submittedName>
</protein>